<dbReference type="Pfam" id="PF13472">
    <property type="entry name" value="Lipase_GDSL_2"/>
    <property type="match status" value="1"/>
</dbReference>
<name>A0ABW5MQB4_9FLAO</name>
<accession>A0ABW5MQB4</accession>
<proteinExistence type="predicted"/>
<dbReference type="GO" id="GO:0016787">
    <property type="term" value="F:hydrolase activity"/>
    <property type="evidence" value="ECO:0007669"/>
    <property type="project" value="UniProtKB-KW"/>
</dbReference>
<evidence type="ECO:0000256" key="1">
    <source>
        <dbReference type="SAM" id="SignalP"/>
    </source>
</evidence>
<reference evidence="4" key="1">
    <citation type="journal article" date="2019" name="Int. J. Syst. Evol. Microbiol.">
        <title>The Global Catalogue of Microorganisms (GCM) 10K type strain sequencing project: providing services to taxonomists for standard genome sequencing and annotation.</title>
        <authorList>
            <consortium name="The Broad Institute Genomics Platform"/>
            <consortium name="The Broad Institute Genome Sequencing Center for Infectious Disease"/>
            <person name="Wu L."/>
            <person name="Ma J."/>
        </authorList>
    </citation>
    <scope>NUCLEOTIDE SEQUENCE [LARGE SCALE GENOMIC DNA]</scope>
    <source>
        <strain evidence="4">KCTC 52368</strain>
    </source>
</reference>
<dbReference type="Gene3D" id="3.40.50.1110">
    <property type="entry name" value="SGNH hydrolase"/>
    <property type="match status" value="1"/>
</dbReference>
<dbReference type="InterPro" id="IPR013830">
    <property type="entry name" value="SGNH_hydro"/>
</dbReference>
<feature type="signal peptide" evidence="1">
    <location>
        <begin position="1"/>
        <end position="20"/>
    </location>
</feature>
<evidence type="ECO:0000313" key="3">
    <source>
        <dbReference type="EMBL" id="MFD2585382.1"/>
    </source>
</evidence>
<evidence type="ECO:0000313" key="4">
    <source>
        <dbReference type="Proteomes" id="UP001597526"/>
    </source>
</evidence>
<dbReference type="PANTHER" id="PTHR43784">
    <property type="entry name" value="GDSL-LIKE LIPASE/ACYLHYDROLASE, PUTATIVE (AFU_ORTHOLOGUE AFUA_2G00820)-RELATED"/>
    <property type="match status" value="1"/>
</dbReference>
<dbReference type="EMBL" id="JBHULB010000001">
    <property type="protein sequence ID" value="MFD2585382.1"/>
    <property type="molecule type" value="Genomic_DNA"/>
</dbReference>
<dbReference type="RefSeq" id="WP_377764783.1">
    <property type="nucleotide sequence ID" value="NZ_JBHULB010000001.1"/>
</dbReference>
<comment type="caution">
    <text evidence="3">The sequence shown here is derived from an EMBL/GenBank/DDBJ whole genome shotgun (WGS) entry which is preliminary data.</text>
</comment>
<dbReference type="SUPFAM" id="SSF52266">
    <property type="entry name" value="SGNH hydrolase"/>
    <property type="match status" value="1"/>
</dbReference>
<keyword evidence="4" id="KW-1185">Reference proteome</keyword>
<evidence type="ECO:0000259" key="2">
    <source>
        <dbReference type="Pfam" id="PF13472"/>
    </source>
</evidence>
<keyword evidence="1" id="KW-0732">Signal</keyword>
<protein>
    <submittedName>
        <fullName evidence="3">SGNH/GDSL hydrolase family protein</fullName>
        <ecNumber evidence="3">3.1.-.-</ecNumber>
    </submittedName>
</protein>
<sequence length="221" mass="25560">MIRTKVFLFGLLLSFMASFSQESTVTFLALGDSYTIGTGEDINNNWPNQFTQILFKKGYKTESKILAAAGWTTEKLLMEIKMEDLQPNYSLVSLLIGVNNQYRGMDFESFKKDFTTLLDKCSELVQEDNRKVMVLSIPDWSVTPFARFKDKDRIVTELKAYNTYIKEETEKRNMLYIEITKQSRNAEVNPALLASDSLHPSKKMYKLWAKKISKMVLKELN</sequence>
<dbReference type="PANTHER" id="PTHR43784:SF2">
    <property type="entry name" value="GDSL-LIKE LIPASE_ACYLHYDROLASE, PUTATIVE (AFU_ORTHOLOGUE AFUA_2G00820)-RELATED"/>
    <property type="match status" value="1"/>
</dbReference>
<keyword evidence="3" id="KW-0378">Hydrolase</keyword>
<feature type="domain" description="SGNH hydrolase-type esterase" evidence="2">
    <location>
        <begin position="29"/>
        <end position="207"/>
    </location>
</feature>
<dbReference type="InterPro" id="IPR053140">
    <property type="entry name" value="GDSL_Rv0518-like"/>
</dbReference>
<feature type="chain" id="PRO_5046519609" evidence="1">
    <location>
        <begin position="21"/>
        <end position="221"/>
    </location>
</feature>
<gene>
    <name evidence="3" type="ORF">ACFSQJ_00470</name>
</gene>
<dbReference type="Proteomes" id="UP001597526">
    <property type="component" value="Unassembled WGS sequence"/>
</dbReference>
<dbReference type="CDD" id="cd01832">
    <property type="entry name" value="SGNH_hydrolase_like_1"/>
    <property type="match status" value="1"/>
</dbReference>
<dbReference type="InterPro" id="IPR036514">
    <property type="entry name" value="SGNH_hydro_sf"/>
</dbReference>
<organism evidence="3 4">
    <name type="scientific">Croceitalea marina</name>
    <dbReference type="NCBI Taxonomy" id="1775166"/>
    <lineage>
        <taxon>Bacteria</taxon>
        <taxon>Pseudomonadati</taxon>
        <taxon>Bacteroidota</taxon>
        <taxon>Flavobacteriia</taxon>
        <taxon>Flavobacteriales</taxon>
        <taxon>Flavobacteriaceae</taxon>
        <taxon>Croceitalea</taxon>
    </lineage>
</organism>
<dbReference type="EC" id="3.1.-.-" evidence="3"/>